<dbReference type="Gene3D" id="1.10.600.10">
    <property type="entry name" value="Farnesyl Diphosphate Synthase"/>
    <property type="match status" value="1"/>
</dbReference>
<dbReference type="GO" id="GO:0106350">
    <property type="term" value="F:all-trans-octaprenyl-diphosphate synthase activity"/>
    <property type="evidence" value="ECO:0007669"/>
    <property type="project" value="UniProtKB-EC"/>
</dbReference>
<proteinExistence type="inferred from homology"/>
<dbReference type="GO" id="GO:0008299">
    <property type="term" value="P:isoprenoid biosynthetic process"/>
    <property type="evidence" value="ECO:0007669"/>
    <property type="project" value="InterPro"/>
</dbReference>
<dbReference type="InterPro" id="IPR033749">
    <property type="entry name" value="Polyprenyl_synt_CS"/>
</dbReference>
<accession>A0A075I7B7</accession>
<dbReference type="InterPro" id="IPR000092">
    <property type="entry name" value="Polyprenyl_synt"/>
</dbReference>
<evidence type="ECO:0000256" key="4">
    <source>
        <dbReference type="ARBA" id="ARBA00022723"/>
    </source>
</evidence>
<reference evidence="7" key="1">
    <citation type="journal article" date="2014" name="Genome Biol. Evol.">
        <title>Pangenome evidence for extensive interdomain horizontal transfer affecting lineage core and shell genes in uncultured planktonic thaumarchaeota and euryarchaeota.</title>
        <authorList>
            <person name="Deschamps P."/>
            <person name="Zivanovic Y."/>
            <person name="Moreira D."/>
            <person name="Rodriguez-Valera F."/>
            <person name="Lopez-Garcia P."/>
        </authorList>
    </citation>
    <scope>NUCLEOTIDE SEQUENCE</scope>
</reference>
<keyword evidence="4" id="KW-0479">Metal-binding</keyword>
<evidence type="ECO:0000256" key="2">
    <source>
        <dbReference type="ARBA" id="ARBA00006706"/>
    </source>
</evidence>
<dbReference type="PROSITE" id="PS00444">
    <property type="entry name" value="POLYPRENYL_SYNTHASE_2"/>
    <property type="match status" value="1"/>
</dbReference>
<dbReference type="SUPFAM" id="SSF48576">
    <property type="entry name" value="Terpenoid synthases"/>
    <property type="match status" value="1"/>
</dbReference>
<evidence type="ECO:0000313" key="7">
    <source>
        <dbReference type="EMBL" id="AIF24551.1"/>
    </source>
</evidence>
<dbReference type="EMBL" id="KF901263">
    <property type="protein sequence ID" value="AIF24551.1"/>
    <property type="molecule type" value="Genomic_DNA"/>
</dbReference>
<dbReference type="SFLD" id="SFLDS00005">
    <property type="entry name" value="Isoprenoid_Synthase_Type_I"/>
    <property type="match status" value="1"/>
</dbReference>
<keyword evidence="3 6" id="KW-0808">Transferase</keyword>
<dbReference type="Pfam" id="PF00348">
    <property type="entry name" value="polyprenyl_synt"/>
    <property type="match status" value="1"/>
</dbReference>
<dbReference type="PANTHER" id="PTHR12001:SF85">
    <property type="entry name" value="SHORT CHAIN ISOPRENYL DIPHOSPHATE SYNTHASE"/>
    <property type="match status" value="1"/>
</dbReference>
<organism evidence="7">
    <name type="scientific">uncultured marine group II/III euryarchaeote SAT1000_33_B09</name>
    <dbReference type="NCBI Taxonomy" id="1456574"/>
    <lineage>
        <taxon>Archaea</taxon>
        <taxon>Methanobacteriati</taxon>
        <taxon>Methanobacteriota</taxon>
        <taxon>environmental samples</taxon>
    </lineage>
</organism>
<dbReference type="PROSITE" id="PS00723">
    <property type="entry name" value="POLYPRENYL_SYNTHASE_1"/>
    <property type="match status" value="1"/>
</dbReference>
<dbReference type="CDD" id="cd00685">
    <property type="entry name" value="Trans_IPPS_HT"/>
    <property type="match status" value="1"/>
</dbReference>
<comment type="similarity">
    <text evidence="2 6">Belongs to the FPP/GGPP synthase family.</text>
</comment>
<protein>
    <submittedName>
        <fullName evidence="7">Foctaprenyl-diphosphate synthase (IspB)</fullName>
        <ecNumber evidence="7">2.5.1.90</ecNumber>
    </submittedName>
</protein>
<name>A0A075I7B7_9EURY</name>
<dbReference type="PANTHER" id="PTHR12001">
    <property type="entry name" value="GERANYLGERANYL PYROPHOSPHATE SYNTHASE"/>
    <property type="match status" value="1"/>
</dbReference>
<keyword evidence="5" id="KW-0460">Magnesium</keyword>
<dbReference type="EC" id="2.5.1.90" evidence="7"/>
<dbReference type="GO" id="GO:0046872">
    <property type="term" value="F:metal ion binding"/>
    <property type="evidence" value="ECO:0007669"/>
    <property type="project" value="UniProtKB-KW"/>
</dbReference>
<gene>
    <name evidence="7" type="primary">ispB</name>
</gene>
<dbReference type="InterPro" id="IPR008949">
    <property type="entry name" value="Isoprenoid_synthase_dom_sf"/>
</dbReference>
<dbReference type="AlphaFoldDB" id="A0A075I7B7"/>
<sequence>MVTLRNAKRHLSRRRDVIDEALENLVQDRLTGTDAPAMSLASDILLAGGKRYRPILTLLAFEAAGGEDESEVLDLALAAELIHTATLVHDDIYDQSKTRRGKPTLHSTHGVSHGIIAGDYLFVMGFGLGGRYDEPIVTRMADTCANIASGELLQFAHIGDLATTPEDYYAIIDGKTAGPFATACACAGMVARSSAADVAALEEYGWEVGRAFQLVDDLLDLTGDVSMGKPRGTDVHEGKMTLPLIHALTMLHGVEREQLADVLQNFSDDRWGELTALLESAGSFDYARQLIENHIDRALNSLDLLPQSDAKRLLAEVAKRSGSRRI</sequence>
<evidence type="ECO:0000256" key="1">
    <source>
        <dbReference type="ARBA" id="ARBA00001946"/>
    </source>
</evidence>
<evidence type="ECO:0000256" key="6">
    <source>
        <dbReference type="RuleBase" id="RU004466"/>
    </source>
</evidence>
<evidence type="ECO:0000256" key="5">
    <source>
        <dbReference type="ARBA" id="ARBA00022842"/>
    </source>
</evidence>
<comment type="cofactor">
    <cofactor evidence="1">
        <name>Mg(2+)</name>
        <dbReference type="ChEBI" id="CHEBI:18420"/>
    </cofactor>
</comment>
<evidence type="ECO:0000256" key="3">
    <source>
        <dbReference type="ARBA" id="ARBA00022679"/>
    </source>
</evidence>